<keyword evidence="2" id="KW-1185">Reference proteome</keyword>
<evidence type="ECO:0000313" key="2">
    <source>
        <dbReference type="Proteomes" id="UP001576774"/>
    </source>
</evidence>
<evidence type="ECO:0000313" key="1">
    <source>
        <dbReference type="EMBL" id="MFB2877827.1"/>
    </source>
</evidence>
<dbReference type="RefSeq" id="WP_413270919.1">
    <property type="nucleotide sequence ID" value="NZ_JBHFNQ010000103.1"/>
</dbReference>
<organism evidence="1 2">
    <name type="scientific">Floridaenema aerugineum BLCC-F46</name>
    <dbReference type="NCBI Taxonomy" id="3153654"/>
    <lineage>
        <taxon>Bacteria</taxon>
        <taxon>Bacillati</taxon>
        <taxon>Cyanobacteriota</taxon>
        <taxon>Cyanophyceae</taxon>
        <taxon>Oscillatoriophycideae</taxon>
        <taxon>Aerosakkonematales</taxon>
        <taxon>Aerosakkonemataceae</taxon>
        <taxon>Floridanema</taxon>
        <taxon>Floridanema aerugineum</taxon>
    </lineage>
</organism>
<sequence length="62" mass="6775">MPNNNIYTDPRLLQEVGDLAGIDARELAAAETGLAIDVFPVESPFVVLEILNNDYLIADDND</sequence>
<dbReference type="EMBL" id="JBHFNQ010000103">
    <property type="protein sequence ID" value="MFB2877827.1"/>
    <property type="molecule type" value="Genomic_DNA"/>
</dbReference>
<protein>
    <submittedName>
        <fullName evidence="1">Uncharacterized protein</fullName>
    </submittedName>
</protein>
<gene>
    <name evidence="1" type="ORF">ACE1CC_13310</name>
</gene>
<proteinExistence type="predicted"/>
<accession>A0ABV4X603</accession>
<dbReference type="Proteomes" id="UP001576774">
    <property type="component" value="Unassembled WGS sequence"/>
</dbReference>
<reference evidence="1 2" key="1">
    <citation type="submission" date="2024-09" db="EMBL/GenBank/DDBJ databases">
        <title>Floridaenema gen nov. (Aerosakkonemataceae, Aerosakkonematales ord. nov., Cyanobacteria) from benthic tropical and subtropical fresh waters, with the description of four new species.</title>
        <authorList>
            <person name="Moretto J.A."/>
            <person name="Berthold D.E."/>
            <person name="Lefler F.W."/>
            <person name="Huang I.-S."/>
            <person name="Laughinghouse H. IV."/>
        </authorList>
    </citation>
    <scope>NUCLEOTIDE SEQUENCE [LARGE SCALE GENOMIC DNA]</scope>
    <source>
        <strain evidence="1 2">BLCC-F46</strain>
    </source>
</reference>
<name>A0ABV4X603_9CYAN</name>
<comment type="caution">
    <text evidence="1">The sequence shown here is derived from an EMBL/GenBank/DDBJ whole genome shotgun (WGS) entry which is preliminary data.</text>
</comment>